<evidence type="ECO:0000313" key="2">
    <source>
        <dbReference type="Proteomes" id="UP000317122"/>
    </source>
</evidence>
<comment type="caution">
    <text evidence="1">The sequence shown here is derived from an EMBL/GenBank/DDBJ whole genome shotgun (WGS) entry which is preliminary data.</text>
</comment>
<dbReference type="Pfam" id="PF15586">
    <property type="entry name" value="Imm8"/>
    <property type="match status" value="1"/>
</dbReference>
<name>A0A562NT00_9HYPH</name>
<proteinExistence type="predicted"/>
<dbReference type="EMBL" id="VLKT01000019">
    <property type="protein sequence ID" value="TWI35332.1"/>
    <property type="molecule type" value="Genomic_DNA"/>
</dbReference>
<evidence type="ECO:0000313" key="1">
    <source>
        <dbReference type="EMBL" id="TWI35332.1"/>
    </source>
</evidence>
<reference evidence="1 2" key="1">
    <citation type="journal article" date="2015" name="Stand. Genomic Sci.">
        <title>Genomic Encyclopedia of Bacterial and Archaeal Type Strains, Phase III: the genomes of soil and plant-associated and newly described type strains.</title>
        <authorList>
            <person name="Whitman W.B."/>
            <person name="Woyke T."/>
            <person name="Klenk H.P."/>
            <person name="Zhou Y."/>
            <person name="Lilburn T.G."/>
            <person name="Beck B.J."/>
            <person name="De Vos P."/>
            <person name="Vandamme P."/>
            <person name="Eisen J.A."/>
            <person name="Garrity G."/>
            <person name="Hugenholtz P."/>
            <person name="Kyrpides N.C."/>
        </authorList>
    </citation>
    <scope>NUCLEOTIDE SEQUENCE [LARGE SCALE GENOMIC DNA]</scope>
    <source>
        <strain evidence="1 2">CGMCC 1.2546</strain>
    </source>
</reference>
<gene>
    <name evidence="1" type="ORF">IQ26_03312</name>
</gene>
<dbReference type="InterPro" id="IPR028964">
    <property type="entry name" value="Imm8"/>
</dbReference>
<sequence length="180" mass="20722">MPRPELVTTLRVIVISRNGAMSNIVYPSRLRLRGVGARNLGSRSRKGHSFPESLIREGYTEQEIRSGMKVLDSEKILEQWRPTNPRSFALALTLAIGWDEGIGTDYFEVHVIANQIKDQINLDGGAAMYVEEFDWPSLKQSLLNILDKCEGKTWKESVRALRKRFEWEYDGMAEYESWLK</sequence>
<dbReference type="AlphaFoldDB" id="A0A562NT00"/>
<accession>A0A562NT00</accession>
<organism evidence="1 2">
    <name type="scientific">Mesorhizobium tianshanense</name>
    <dbReference type="NCBI Taxonomy" id="39844"/>
    <lineage>
        <taxon>Bacteria</taxon>
        <taxon>Pseudomonadati</taxon>
        <taxon>Pseudomonadota</taxon>
        <taxon>Alphaproteobacteria</taxon>
        <taxon>Hyphomicrobiales</taxon>
        <taxon>Phyllobacteriaceae</taxon>
        <taxon>Mesorhizobium</taxon>
    </lineage>
</organism>
<keyword evidence="2" id="KW-1185">Reference proteome</keyword>
<dbReference type="Proteomes" id="UP000317122">
    <property type="component" value="Unassembled WGS sequence"/>
</dbReference>
<protein>
    <submittedName>
        <fullName evidence="1">Immunity protein 8 of polymorphic toxin system</fullName>
    </submittedName>
</protein>